<name>K5XB97_AGABU</name>
<proteinExistence type="predicted"/>
<dbReference type="RefSeq" id="XP_007328219.1">
    <property type="nucleotide sequence ID" value="XM_007328157.1"/>
</dbReference>
<dbReference type="EMBL" id="JH971388">
    <property type="protein sequence ID" value="EKM80548.1"/>
    <property type="molecule type" value="Genomic_DNA"/>
</dbReference>
<sequence length="188" mass="20813">MHVSLPFPLFPLLCVSILLATILLAISAIVVAVSPALWIIPVAFIVTLALHAVFVFLSNTEKESTPSLRLFSAKIVFAYFCATTLWTATLAVLLLYTAKLSLGKLPSAPNGREWAMISASALSLLQTAALLTMAVHSYKIRQQLRYKAKWQWKPSVTSSQWRRVHIVHHSQLINPITIYPGNILLVPL</sequence>
<dbReference type="GeneID" id="18826543"/>
<accession>K5XB97</accession>
<feature type="transmembrane region" description="Helical" evidence="1">
    <location>
        <begin position="116"/>
        <end position="138"/>
    </location>
</feature>
<evidence type="ECO:0000256" key="1">
    <source>
        <dbReference type="SAM" id="Phobius"/>
    </source>
</evidence>
<dbReference type="OrthoDB" id="2893947at2759"/>
<dbReference type="OMA" id="GREWAMI"/>
<dbReference type="InParanoid" id="K5XB97"/>
<dbReference type="KEGG" id="abp:AGABI1DRAFT126608"/>
<organism evidence="2 3">
    <name type="scientific">Agaricus bisporus var. burnettii (strain JB137-S8 / ATCC MYA-4627 / FGSC 10392)</name>
    <name type="common">White button mushroom</name>
    <dbReference type="NCBI Taxonomy" id="597362"/>
    <lineage>
        <taxon>Eukaryota</taxon>
        <taxon>Fungi</taxon>
        <taxon>Dikarya</taxon>
        <taxon>Basidiomycota</taxon>
        <taxon>Agaricomycotina</taxon>
        <taxon>Agaricomycetes</taxon>
        <taxon>Agaricomycetidae</taxon>
        <taxon>Agaricales</taxon>
        <taxon>Agaricineae</taxon>
        <taxon>Agaricaceae</taxon>
        <taxon>Agaricus</taxon>
    </lineage>
</organism>
<evidence type="ECO:0000313" key="3">
    <source>
        <dbReference type="Proteomes" id="UP000008493"/>
    </source>
</evidence>
<keyword evidence="3" id="KW-1185">Reference proteome</keyword>
<feature type="transmembrane region" description="Helical" evidence="1">
    <location>
        <begin position="7"/>
        <end position="30"/>
    </location>
</feature>
<feature type="transmembrane region" description="Helical" evidence="1">
    <location>
        <begin position="36"/>
        <end position="57"/>
    </location>
</feature>
<gene>
    <name evidence="2" type="ORF">AGABI1DRAFT_126608</name>
</gene>
<keyword evidence="1" id="KW-0472">Membrane</keyword>
<evidence type="ECO:0000313" key="2">
    <source>
        <dbReference type="EMBL" id="EKM80548.1"/>
    </source>
</evidence>
<keyword evidence="1" id="KW-0812">Transmembrane</keyword>
<dbReference type="eggNOG" id="ENOG502R0V6">
    <property type="taxonomic scope" value="Eukaryota"/>
</dbReference>
<dbReference type="HOGENOM" id="CLU_123955_0_0_1"/>
<dbReference type="Proteomes" id="UP000008493">
    <property type="component" value="Unassembled WGS sequence"/>
</dbReference>
<protein>
    <submittedName>
        <fullName evidence="2">Uncharacterized protein</fullName>
    </submittedName>
</protein>
<keyword evidence="1" id="KW-1133">Transmembrane helix</keyword>
<reference evidence="3" key="1">
    <citation type="journal article" date="2012" name="Proc. Natl. Acad. Sci. U.S.A.">
        <title>Genome sequence of the button mushroom Agaricus bisporus reveals mechanisms governing adaptation to a humic-rich ecological niche.</title>
        <authorList>
            <person name="Morin E."/>
            <person name="Kohler A."/>
            <person name="Baker A.R."/>
            <person name="Foulongne-Oriol M."/>
            <person name="Lombard V."/>
            <person name="Nagy L.G."/>
            <person name="Ohm R.A."/>
            <person name="Patyshakuliyeva A."/>
            <person name="Brun A."/>
            <person name="Aerts A.L."/>
            <person name="Bailey A.M."/>
            <person name="Billette C."/>
            <person name="Coutinho P.M."/>
            <person name="Deakin G."/>
            <person name="Doddapaneni H."/>
            <person name="Floudas D."/>
            <person name="Grimwood J."/>
            <person name="Hilden K."/>
            <person name="Kuees U."/>
            <person name="LaButti K.M."/>
            <person name="Lapidus A."/>
            <person name="Lindquist E.A."/>
            <person name="Lucas S.M."/>
            <person name="Murat C."/>
            <person name="Riley R.W."/>
            <person name="Salamov A.A."/>
            <person name="Schmutz J."/>
            <person name="Subramanian V."/>
            <person name="Woesten H.A.B."/>
            <person name="Xu J."/>
            <person name="Eastwood D.C."/>
            <person name="Foster G.D."/>
            <person name="Sonnenberg A.S."/>
            <person name="Cullen D."/>
            <person name="de Vries R.P."/>
            <person name="Lundell T."/>
            <person name="Hibbett D.S."/>
            <person name="Henrissat B."/>
            <person name="Burton K.S."/>
            <person name="Kerrigan R.W."/>
            <person name="Challen M.P."/>
            <person name="Grigoriev I.V."/>
            <person name="Martin F."/>
        </authorList>
    </citation>
    <scope>NUCLEOTIDE SEQUENCE [LARGE SCALE GENOMIC DNA]</scope>
    <source>
        <strain evidence="3">JB137-S8 / ATCC MYA-4627 / FGSC 10392</strain>
    </source>
</reference>
<dbReference type="AlphaFoldDB" id="K5XB97"/>
<feature type="transmembrane region" description="Helical" evidence="1">
    <location>
        <begin position="77"/>
        <end position="96"/>
    </location>
</feature>